<dbReference type="PANTHER" id="PTHR42748:SF7">
    <property type="entry name" value="NMRA LIKE REDOX SENSOR 1-RELATED"/>
    <property type="match status" value="1"/>
</dbReference>
<dbReference type="Proteomes" id="UP001215280">
    <property type="component" value="Unassembled WGS sequence"/>
</dbReference>
<dbReference type="InterPro" id="IPR008030">
    <property type="entry name" value="NmrA-like"/>
</dbReference>
<proteinExistence type="inferred from homology"/>
<keyword evidence="2" id="KW-0521">NADP</keyword>
<gene>
    <name evidence="4" type="ORF">DFH07DRAFT_130009</name>
</gene>
<feature type="domain" description="NmrA-like" evidence="3">
    <location>
        <begin position="8"/>
        <end position="253"/>
    </location>
</feature>
<sequence length="300" mass="32015">MPSSSSRIVAVFGATGRQGSSVVEALLADGTFAPRAITRNPDSETALKLKERGVEVVKGDNGDKASLVAALQGCEAVFGVTVPHIPPFRNAGQSELIQGKNMVDAAKEAHVEFFIFSSLPGLKKLSGGKYSGSIFDDKADTEEYLKASGLANATIHLGAFFETHHTLTKTSSGFDLAHFGPDTPQPFTWIKHDVGESVLAILKNYTDPSKGVSGKTYQVVTAVMAYTALVALTAKALGVEVTFTSLPTTGIPQFDEMALRYCEYSSILPTSPVPNPDLVALGAKFSTVEQFMEDVKERYS</sequence>
<reference evidence="4" key="1">
    <citation type="submission" date="2023-03" db="EMBL/GenBank/DDBJ databases">
        <title>Massive genome expansion in bonnet fungi (Mycena s.s.) driven by repeated elements and novel gene families across ecological guilds.</title>
        <authorList>
            <consortium name="Lawrence Berkeley National Laboratory"/>
            <person name="Harder C.B."/>
            <person name="Miyauchi S."/>
            <person name="Viragh M."/>
            <person name="Kuo A."/>
            <person name="Thoen E."/>
            <person name="Andreopoulos B."/>
            <person name="Lu D."/>
            <person name="Skrede I."/>
            <person name="Drula E."/>
            <person name="Henrissat B."/>
            <person name="Morin E."/>
            <person name="Kohler A."/>
            <person name="Barry K."/>
            <person name="LaButti K."/>
            <person name="Morin E."/>
            <person name="Salamov A."/>
            <person name="Lipzen A."/>
            <person name="Mereny Z."/>
            <person name="Hegedus B."/>
            <person name="Baldrian P."/>
            <person name="Stursova M."/>
            <person name="Weitz H."/>
            <person name="Taylor A."/>
            <person name="Grigoriev I.V."/>
            <person name="Nagy L.G."/>
            <person name="Martin F."/>
            <person name="Kauserud H."/>
        </authorList>
    </citation>
    <scope>NUCLEOTIDE SEQUENCE</scope>
    <source>
        <strain evidence="4">CBHHK188m</strain>
    </source>
</reference>
<name>A0AAD7I3B2_9AGAR</name>
<dbReference type="Pfam" id="PF05368">
    <property type="entry name" value="NmrA"/>
    <property type="match status" value="1"/>
</dbReference>
<dbReference type="EMBL" id="JARJLG010000163">
    <property type="protein sequence ID" value="KAJ7734193.1"/>
    <property type="molecule type" value="Genomic_DNA"/>
</dbReference>
<evidence type="ECO:0000313" key="4">
    <source>
        <dbReference type="EMBL" id="KAJ7734193.1"/>
    </source>
</evidence>
<evidence type="ECO:0000256" key="2">
    <source>
        <dbReference type="ARBA" id="ARBA00022857"/>
    </source>
</evidence>
<protein>
    <recommendedName>
        <fullName evidence="3">NmrA-like domain-containing protein</fullName>
    </recommendedName>
</protein>
<dbReference type="InterPro" id="IPR051164">
    <property type="entry name" value="NmrA-like_oxidored"/>
</dbReference>
<dbReference type="AlphaFoldDB" id="A0AAD7I3B2"/>
<keyword evidence="5" id="KW-1185">Reference proteome</keyword>
<dbReference type="PANTHER" id="PTHR42748">
    <property type="entry name" value="NITROGEN METABOLITE REPRESSION PROTEIN NMRA FAMILY MEMBER"/>
    <property type="match status" value="1"/>
</dbReference>
<evidence type="ECO:0000313" key="5">
    <source>
        <dbReference type="Proteomes" id="UP001215280"/>
    </source>
</evidence>
<evidence type="ECO:0000256" key="1">
    <source>
        <dbReference type="ARBA" id="ARBA00006328"/>
    </source>
</evidence>
<dbReference type="CDD" id="cd05251">
    <property type="entry name" value="NmrA_like_SDR_a"/>
    <property type="match status" value="1"/>
</dbReference>
<dbReference type="Gene3D" id="3.90.25.10">
    <property type="entry name" value="UDP-galactose 4-epimerase, domain 1"/>
    <property type="match status" value="1"/>
</dbReference>
<accession>A0AAD7I3B2</accession>
<comment type="caution">
    <text evidence="4">The sequence shown here is derived from an EMBL/GenBank/DDBJ whole genome shotgun (WGS) entry which is preliminary data.</text>
</comment>
<organism evidence="4 5">
    <name type="scientific">Mycena maculata</name>
    <dbReference type="NCBI Taxonomy" id="230809"/>
    <lineage>
        <taxon>Eukaryota</taxon>
        <taxon>Fungi</taxon>
        <taxon>Dikarya</taxon>
        <taxon>Basidiomycota</taxon>
        <taxon>Agaricomycotina</taxon>
        <taxon>Agaricomycetes</taxon>
        <taxon>Agaricomycetidae</taxon>
        <taxon>Agaricales</taxon>
        <taxon>Marasmiineae</taxon>
        <taxon>Mycenaceae</taxon>
        <taxon>Mycena</taxon>
    </lineage>
</organism>
<evidence type="ECO:0000259" key="3">
    <source>
        <dbReference type="Pfam" id="PF05368"/>
    </source>
</evidence>
<dbReference type="InterPro" id="IPR036291">
    <property type="entry name" value="NAD(P)-bd_dom_sf"/>
</dbReference>
<dbReference type="Gene3D" id="3.40.50.720">
    <property type="entry name" value="NAD(P)-binding Rossmann-like Domain"/>
    <property type="match status" value="1"/>
</dbReference>
<comment type="similarity">
    <text evidence="1">Belongs to the NmrA-type oxidoreductase family.</text>
</comment>
<dbReference type="SUPFAM" id="SSF51735">
    <property type="entry name" value="NAD(P)-binding Rossmann-fold domains"/>
    <property type="match status" value="1"/>
</dbReference>